<name>A0A0P9EWF6_9BACL</name>
<dbReference type="EMBL" id="LJCO01000051">
    <property type="protein sequence ID" value="KPV43418.1"/>
    <property type="molecule type" value="Genomic_DNA"/>
</dbReference>
<feature type="compositionally biased region" description="Low complexity" evidence="1">
    <location>
        <begin position="179"/>
        <end position="227"/>
    </location>
</feature>
<feature type="compositionally biased region" description="Low complexity" evidence="1">
    <location>
        <begin position="236"/>
        <end position="247"/>
    </location>
</feature>
<dbReference type="STRING" id="471514.AN477_12530"/>
<accession>A0A0P9EWF6</accession>
<dbReference type="OrthoDB" id="2372411at2"/>
<feature type="transmembrane region" description="Helical" evidence="2">
    <location>
        <begin position="124"/>
        <end position="146"/>
    </location>
</feature>
<evidence type="ECO:0000313" key="3">
    <source>
        <dbReference type="EMBL" id="KPV43418.1"/>
    </source>
</evidence>
<proteinExistence type="predicted"/>
<dbReference type="PATRIC" id="fig|471514.4.peg.1594"/>
<dbReference type="AlphaFoldDB" id="A0A0P9EWF6"/>
<dbReference type="Proteomes" id="UP000050482">
    <property type="component" value="Unassembled WGS sequence"/>
</dbReference>
<keyword evidence="2" id="KW-1133">Transmembrane helix</keyword>
<sequence>MTTTMNVTSHPVLNSVVHHPFNSASRDVGCSEFTEAEFLQALQPYLSTLNDALGTSQLDVQRLWMNMMVGEVIAVEFDAGTLLFHVQGRAFGHYIDMRFACNKDQWTITAVTSVHTRPFWRSRLITTLVACVVGMLATGFIGYTMAAQRSPISKQTVQSWATLHGYTLVPSAGSSPSSAVAMGNQSASAPSVPNSSASGASGASGSSATGSTATGSSAKGSATGNAKMSTKKPSIDKSSSAKAAAASKPSSPQIYHFTLTSGMPLHDISVFLQQHHLVGNAFAFDQVLHKTGVEKYVWPGTYTFHSNMTQSQILQELKSKP</sequence>
<keyword evidence="2" id="KW-0472">Membrane</keyword>
<dbReference type="Gene3D" id="3.30.1490.480">
    <property type="entry name" value="Endolytic murein transglycosylase"/>
    <property type="match status" value="1"/>
</dbReference>
<evidence type="ECO:0000256" key="2">
    <source>
        <dbReference type="SAM" id="Phobius"/>
    </source>
</evidence>
<evidence type="ECO:0000256" key="1">
    <source>
        <dbReference type="SAM" id="MobiDB-lite"/>
    </source>
</evidence>
<comment type="caution">
    <text evidence="3">The sequence shown here is derived from an EMBL/GenBank/DDBJ whole genome shotgun (WGS) entry which is preliminary data.</text>
</comment>
<organism evidence="3 4">
    <name type="scientific">Alicyclobacillus ferrooxydans</name>
    <dbReference type="NCBI Taxonomy" id="471514"/>
    <lineage>
        <taxon>Bacteria</taxon>
        <taxon>Bacillati</taxon>
        <taxon>Bacillota</taxon>
        <taxon>Bacilli</taxon>
        <taxon>Bacillales</taxon>
        <taxon>Alicyclobacillaceae</taxon>
        <taxon>Alicyclobacillus</taxon>
    </lineage>
</organism>
<feature type="region of interest" description="Disordered" evidence="1">
    <location>
        <begin position="179"/>
        <end position="247"/>
    </location>
</feature>
<evidence type="ECO:0000313" key="4">
    <source>
        <dbReference type="Proteomes" id="UP000050482"/>
    </source>
</evidence>
<dbReference type="RefSeq" id="WP_054969506.1">
    <property type="nucleotide sequence ID" value="NZ_LJCO01000051.1"/>
</dbReference>
<keyword evidence="4" id="KW-1185">Reference proteome</keyword>
<reference evidence="3 4" key="1">
    <citation type="submission" date="2015-09" db="EMBL/GenBank/DDBJ databases">
        <title>Draft genome sequence of Alicyclobacillus ferrooxydans DSM 22381.</title>
        <authorList>
            <person name="Hemp J."/>
        </authorList>
    </citation>
    <scope>NUCLEOTIDE SEQUENCE [LARGE SCALE GENOMIC DNA]</scope>
    <source>
        <strain evidence="3 4">TC-34</strain>
    </source>
</reference>
<keyword evidence="2" id="KW-0812">Transmembrane</keyword>
<protein>
    <submittedName>
        <fullName evidence="3">Uncharacterized protein</fullName>
    </submittedName>
</protein>
<gene>
    <name evidence="3" type="ORF">AN477_12530</name>
</gene>